<proteinExistence type="predicted"/>
<keyword evidence="2" id="KW-1185">Reference proteome</keyword>
<accession>A0A2X0PCQ0</accession>
<dbReference type="EMBL" id="FQNC01000047">
    <property type="protein sequence ID" value="SGY76549.1"/>
    <property type="molecule type" value="Genomic_DNA"/>
</dbReference>
<protein>
    <submittedName>
        <fullName evidence="1">BQ5605_C005g03498 protein</fullName>
    </submittedName>
</protein>
<reference evidence="1 2" key="1">
    <citation type="submission" date="2016-11" db="EMBL/GenBank/DDBJ databases">
        <authorList>
            <person name="Jaros S."/>
            <person name="Januszkiewicz K."/>
            <person name="Wedrychowicz H."/>
        </authorList>
    </citation>
    <scope>NUCLEOTIDE SEQUENCE [LARGE SCALE GENOMIC DNA]</scope>
</reference>
<name>A0A2X0PCQ0_9BASI</name>
<organism evidence="1 2">
    <name type="scientific">Microbotryum silenes-dioicae</name>
    <dbReference type="NCBI Taxonomy" id="796604"/>
    <lineage>
        <taxon>Eukaryota</taxon>
        <taxon>Fungi</taxon>
        <taxon>Dikarya</taxon>
        <taxon>Basidiomycota</taxon>
        <taxon>Pucciniomycotina</taxon>
        <taxon>Microbotryomycetes</taxon>
        <taxon>Microbotryales</taxon>
        <taxon>Microbotryaceae</taxon>
        <taxon>Microbotryum</taxon>
    </lineage>
</organism>
<gene>
    <name evidence="1" type="primary">BQ5605_C005g03498</name>
    <name evidence="1" type="ORF">BQ5605_C005G03498</name>
</gene>
<sequence length="98" mass="10451">MPTRAVESYGTVSTSARIVSVSSADESDEQGAPVDLYAASRQGCARTPSGRYEEALKKTLGGTRRTTGFLGRCAGISRLPIGFAEEVEAEASSYWPWS</sequence>
<dbReference type="Proteomes" id="UP000249464">
    <property type="component" value="Unassembled WGS sequence"/>
</dbReference>
<dbReference type="AlphaFoldDB" id="A0A2X0PCQ0"/>
<evidence type="ECO:0000313" key="2">
    <source>
        <dbReference type="Proteomes" id="UP000249464"/>
    </source>
</evidence>
<evidence type="ECO:0000313" key="1">
    <source>
        <dbReference type="EMBL" id="SGY76549.1"/>
    </source>
</evidence>